<protein>
    <submittedName>
        <fullName evidence="1">Uncharacterized protein</fullName>
    </submittedName>
</protein>
<dbReference type="EMBL" id="KI289269">
    <property type="protein sequence ID" value="ESA08384.1"/>
    <property type="molecule type" value="Genomic_DNA"/>
</dbReference>
<name>U9TJK9_RHIID</name>
<gene>
    <name evidence="1" type="ORF">GLOINDRAFT_31772</name>
</gene>
<dbReference type="HOGENOM" id="CLU_3143752_0_0_1"/>
<dbReference type="AlphaFoldDB" id="U9TJK9"/>
<sequence length="49" mass="6105">MCPFEFIRTVTLTLEKCDRYDSTKVWKVKYEKEKLNNKKKYQNPGRRYQ</sequence>
<accession>U9TJK9</accession>
<reference evidence="1" key="1">
    <citation type="submission" date="2013-07" db="EMBL/GenBank/DDBJ databases">
        <title>The genome of an arbuscular mycorrhizal fungus provides insights into the evolution of the oldest plant symbiosis.</title>
        <authorList>
            <consortium name="DOE Joint Genome Institute"/>
            <person name="Tisserant E."/>
            <person name="Malbreil M."/>
            <person name="Kuo A."/>
            <person name="Kohler A."/>
            <person name="Symeonidi A."/>
            <person name="Balestrini R."/>
            <person name="Charron P."/>
            <person name="Duensing N."/>
            <person name="Frei-dit-Frey N."/>
            <person name="Gianinazzi-Pearson V."/>
            <person name="Gilbert B."/>
            <person name="Handa Y."/>
            <person name="Hijri M."/>
            <person name="Kaul R."/>
            <person name="Kawaguchi M."/>
            <person name="Krajinski F."/>
            <person name="Lammers P."/>
            <person name="Lapierre D."/>
            <person name="Masclaux F.G."/>
            <person name="Murat C."/>
            <person name="Morin E."/>
            <person name="Ndikumana S."/>
            <person name="Pagni M."/>
            <person name="Petitpierre D."/>
            <person name="Requena N."/>
            <person name="Rosikiewicz P."/>
            <person name="Riley R."/>
            <person name="Saito K."/>
            <person name="San Clemente H."/>
            <person name="Shapiro H."/>
            <person name="van Tuinen D."/>
            <person name="Becard G."/>
            <person name="Bonfante P."/>
            <person name="Paszkowski U."/>
            <person name="Shachar-Hill Y."/>
            <person name="Young J.P."/>
            <person name="Sanders I.R."/>
            <person name="Henrissat B."/>
            <person name="Rensing S.A."/>
            <person name="Grigoriev I.V."/>
            <person name="Corradi N."/>
            <person name="Roux C."/>
            <person name="Martin F."/>
        </authorList>
    </citation>
    <scope>NUCLEOTIDE SEQUENCE</scope>
    <source>
        <strain evidence="1">DAOM 197198</strain>
    </source>
</reference>
<evidence type="ECO:0000313" key="1">
    <source>
        <dbReference type="EMBL" id="ESA08384.1"/>
    </source>
</evidence>
<proteinExistence type="predicted"/>
<organism evidence="1">
    <name type="scientific">Rhizophagus irregularis (strain DAOM 181602 / DAOM 197198 / MUCL 43194)</name>
    <name type="common">Arbuscular mycorrhizal fungus</name>
    <name type="synonym">Glomus intraradices</name>
    <dbReference type="NCBI Taxonomy" id="747089"/>
    <lineage>
        <taxon>Eukaryota</taxon>
        <taxon>Fungi</taxon>
        <taxon>Fungi incertae sedis</taxon>
        <taxon>Mucoromycota</taxon>
        <taxon>Glomeromycotina</taxon>
        <taxon>Glomeromycetes</taxon>
        <taxon>Glomerales</taxon>
        <taxon>Glomeraceae</taxon>
        <taxon>Rhizophagus</taxon>
    </lineage>
</organism>